<feature type="domain" description="BON" evidence="3">
    <location>
        <begin position="86"/>
        <end position="154"/>
    </location>
</feature>
<evidence type="ECO:0000313" key="4">
    <source>
        <dbReference type="EMBL" id="RZT36388.1"/>
    </source>
</evidence>
<comment type="caution">
    <text evidence="4">The sequence shown here is derived from an EMBL/GenBank/DDBJ whole genome shotgun (WGS) entry which is preliminary data.</text>
</comment>
<organism evidence="4 5">
    <name type="scientific">Cupriavidus agavae</name>
    <dbReference type="NCBI Taxonomy" id="1001822"/>
    <lineage>
        <taxon>Bacteria</taxon>
        <taxon>Pseudomonadati</taxon>
        <taxon>Pseudomonadota</taxon>
        <taxon>Betaproteobacteria</taxon>
        <taxon>Burkholderiales</taxon>
        <taxon>Burkholderiaceae</taxon>
        <taxon>Cupriavidus</taxon>
    </lineage>
</organism>
<name>A0A4Q7RTR3_9BURK</name>
<keyword evidence="5" id="KW-1185">Reference proteome</keyword>
<dbReference type="Pfam" id="PF04972">
    <property type="entry name" value="BON"/>
    <property type="match status" value="1"/>
</dbReference>
<dbReference type="InterPro" id="IPR007055">
    <property type="entry name" value="BON_dom"/>
</dbReference>
<dbReference type="PROSITE" id="PS50914">
    <property type="entry name" value="BON"/>
    <property type="match status" value="1"/>
</dbReference>
<dbReference type="OrthoDB" id="8965573at2"/>
<evidence type="ECO:0000256" key="1">
    <source>
        <dbReference type="SAM" id="MobiDB-lite"/>
    </source>
</evidence>
<reference evidence="4 5" key="1">
    <citation type="journal article" date="2015" name="Stand. Genomic Sci.">
        <title>Genomic Encyclopedia of Bacterial and Archaeal Type Strains, Phase III: the genomes of soil and plant-associated and newly described type strains.</title>
        <authorList>
            <person name="Whitman W.B."/>
            <person name="Woyke T."/>
            <person name="Klenk H.P."/>
            <person name="Zhou Y."/>
            <person name="Lilburn T.G."/>
            <person name="Beck B.J."/>
            <person name="De Vos P."/>
            <person name="Vandamme P."/>
            <person name="Eisen J.A."/>
            <person name="Garrity G."/>
            <person name="Hugenholtz P."/>
            <person name="Kyrpides N.C."/>
        </authorList>
    </citation>
    <scope>NUCLEOTIDE SEQUENCE [LARGE SCALE GENOMIC DNA]</scope>
    <source>
        <strain evidence="4 5">ASC-9842</strain>
    </source>
</reference>
<keyword evidence="2" id="KW-0732">Signal</keyword>
<dbReference type="InterPro" id="IPR051686">
    <property type="entry name" value="Lipoprotein_DolP"/>
</dbReference>
<proteinExistence type="predicted"/>
<feature type="region of interest" description="Disordered" evidence="1">
    <location>
        <begin position="39"/>
        <end position="82"/>
    </location>
</feature>
<sequence>MSKAPTIRIASILLATAATMAAGGAHALDNGGFMKVADNTGNTTMQTPGTSPATPGRIDGDREKMPAATTGAKVEASADNAKQAVTDGALTTKIKSKLLATKDLKSTGIHVKTKDRVVNLTGSVPTKAEHDLALDAVRSVEGVDSVKDNLKVSSR</sequence>
<dbReference type="InterPro" id="IPR014004">
    <property type="entry name" value="Transpt-assoc_nodulatn_dom_bac"/>
</dbReference>
<gene>
    <name evidence="4" type="ORF">EV147_3707</name>
</gene>
<feature type="signal peptide" evidence="2">
    <location>
        <begin position="1"/>
        <end position="27"/>
    </location>
</feature>
<dbReference type="EMBL" id="SGXM01000005">
    <property type="protein sequence ID" value="RZT36388.1"/>
    <property type="molecule type" value="Genomic_DNA"/>
</dbReference>
<dbReference type="PANTHER" id="PTHR34606:SF15">
    <property type="entry name" value="BON DOMAIN-CONTAINING PROTEIN"/>
    <property type="match status" value="1"/>
</dbReference>
<evidence type="ECO:0000256" key="2">
    <source>
        <dbReference type="SAM" id="SignalP"/>
    </source>
</evidence>
<dbReference type="AlphaFoldDB" id="A0A4Q7RTR3"/>
<feature type="chain" id="PRO_5020254439" evidence="2">
    <location>
        <begin position="28"/>
        <end position="155"/>
    </location>
</feature>
<evidence type="ECO:0000313" key="5">
    <source>
        <dbReference type="Proteomes" id="UP000291078"/>
    </source>
</evidence>
<evidence type="ECO:0000259" key="3">
    <source>
        <dbReference type="PROSITE" id="PS50914"/>
    </source>
</evidence>
<protein>
    <submittedName>
        <fullName evidence="4">Hyperosmotically inducible protein</fullName>
    </submittedName>
</protein>
<dbReference type="SMART" id="SM00749">
    <property type="entry name" value="BON"/>
    <property type="match status" value="1"/>
</dbReference>
<dbReference type="Gene3D" id="3.30.1340.30">
    <property type="match status" value="1"/>
</dbReference>
<accession>A0A4Q7RTR3</accession>
<dbReference type="RefSeq" id="WP_130392668.1">
    <property type="nucleotide sequence ID" value="NZ_SGXM01000005.1"/>
</dbReference>
<feature type="compositionally biased region" description="Polar residues" evidence="1">
    <location>
        <begin position="39"/>
        <end position="53"/>
    </location>
</feature>
<dbReference type="PANTHER" id="PTHR34606">
    <property type="entry name" value="BON DOMAIN-CONTAINING PROTEIN"/>
    <property type="match status" value="1"/>
</dbReference>
<dbReference type="Proteomes" id="UP000291078">
    <property type="component" value="Unassembled WGS sequence"/>
</dbReference>